<dbReference type="InterPro" id="IPR008146">
    <property type="entry name" value="Gln_synth_cat_dom"/>
</dbReference>
<dbReference type="Pfam" id="PF00120">
    <property type="entry name" value="Gln-synt_C"/>
    <property type="match status" value="1"/>
</dbReference>
<dbReference type="RefSeq" id="WP_106772574.1">
    <property type="nucleotide sequence ID" value="NZ_PXYK01000011.1"/>
</dbReference>
<dbReference type="AlphaFoldDB" id="A0A2P7SAH5"/>
<evidence type="ECO:0000313" key="5">
    <source>
        <dbReference type="EMBL" id="PSJ59499.1"/>
    </source>
</evidence>
<evidence type="ECO:0000256" key="1">
    <source>
        <dbReference type="ARBA" id="ARBA00022598"/>
    </source>
</evidence>
<dbReference type="GO" id="GO:0004356">
    <property type="term" value="F:glutamine synthetase activity"/>
    <property type="evidence" value="ECO:0007669"/>
    <property type="project" value="InterPro"/>
</dbReference>
<dbReference type="SUPFAM" id="SSF55931">
    <property type="entry name" value="Glutamine synthetase/guanido kinase"/>
    <property type="match status" value="1"/>
</dbReference>
<organism evidence="5 6">
    <name type="scientific">Kumtagia ephedrae</name>
    <dbReference type="NCBI Taxonomy" id="2116701"/>
    <lineage>
        <taxon>Bacteria</taxon>
        <taxon>Pseudomonadati</taxon>
        <taxon>Pseudomonadota</taxon>
        <taxon>Alphaproteobacteria</taxon>
        <taxon>Hyphomicrobiales</taxon>
        <taxon>Phyllobacteriaceae</taxon>
        <taxon>Kumtagia</taxon>
    </lineage>
</organism>
<keyword evidence="1" id="KW-0436">Ligase</keyword>
<dbReference type="OrthoDB" id="9807095at2"/>
<evidence type="ECO:0000259" key="4">
    <source>
        <dbReference type="PROSITE" id="PS51987"/>
    </source>
</evidence>
<evidence type="ECO:0000256" key="3">
    <source>
        <dbReference type="RuleBase" id="RU000384"/>
    </source>
</evidence>
<gene>
    <name evidence="5" type="ORF">C7I84_12720</name>
</gene>
<keyword evidence="6" id="KW-1185">Reference proteome</keyword>
<sequence length="464" mass="51078">MGFEEKIAEYAPKLEALQGKLAADGVEFIAIHTVDTSGAFRSKIAPLKLSTSGEAINAILYCVTHGDGQPMGDVAFASACANDENGFPNIKGIIDPATVVQHGWKPKFASAMTRAFMLDGSPCPYDPRSVLAKVEERIDALGYEARFALEYEFGIFHADHDLMRAGRYRELKPWGHSLVNYDLVRTGDYQDFAAEFVTRMKSIGIGVASLVTEYGFGMYEYALTPKTPLEAADAAMRAKLHLRELCAERGLVATFMTRFQPPGKESACGAHHHVSLWRDGKPAFPAGPNRLAPVAEKFLAGMLNRMQETHLLFRPTVNSYRRFDRGAWSPEDVAWGFENRTAPIRVITTPGDAACRFEHRAPGADVNPYLSIAAMLAAGCEGIEKGLALEAPVTSDLAGLDKPKLPRTLSASIDAFARSEFCADAFGEAFRDNYAESRRAEQAAFEAWQAAHITDFEWQRYFVN</sequence>
<accession>A0A2P7SAH5</accession>
<proteinExistence type="inferred from homology"/>
<dbReference type="PANTHER" id="PTHR43785:SF12">
    <property type="entry name" value="TYPE-1 GLUTAMINE SYNTHETASE 2"/>
    <property type="match status" value="1"/>
</dbReference>
<comment type="similarity">
    <text evidence="2 3">Belongs to the glutamine synthetase family.</text>
</comment>
<dbReference type="InterPro" id="IPR014746">
    <property type="entry name" value="Gln_synth/guanido_kin_cat_dom"/>
</dbReference>
<evidence type="ECO:0000313" key="6">
    <source>
        <dbReference type="Proteomes" id="UP000241229"/>
    </source>
</evidence>
<name>A0A2P7SAH5_9HYPH</name>
<dbReference type="PANTHER" id="PTHR43785">
    <property type="entry name" value="GAMMA-GLUTAMYLPUTRESCINE SYNTHETASE"/>
    <property type="match status" value="1"/>
</dbReference>
<reference evidence="5 6" key="1">
    <citation type="submission" date="2018-03" db="EMBL/GenBank/DDBJ databases">
        <title>The draft genome of Mesorhizobium sp. 6GN-30.</title>
        <authorList>
            <person name="Liu L."/>
            <person name="Li L."/>
            <person name="Wang T."/>
            <person name="Zhang X."/>
            <person name="Liang L."/>
        </authorList>
    </citation>
    <scope>NUCLEOTIDE SEQUENCE [LARGE SCALE GENOMIC DNA]</scope>
    <source>
        <strain evidence="5 6">6GN30</strain>
    </source>
</reference>
<dbReference type="SMART" id="SM01230">
    <property type="entry name" value="Gln-synt_C"/>
    <property type="match status" value="1"/>
</dbReference>
<dbReference type="EMBL" id="PXYK01000011">
    <property type="protein sequence ID" value="PSJ59499.1"/>
    <property type="molecule type" value="Genomic_DNA"/>
</dbReference>
<protein>
    <submittedName>
        <fullName evidence="5">Glutamine synthetase</fullName>
    </submittedName>
</protein>
<dbReference type="Proteomes" id="UP000241229">
    <property type="component" value="Unassembled WGS sequence"/>
</dbReference>
<dbReference type="PROSITE" id="PS51987">
    <property type="entry name" value="GS_CATALYTIC"/>
    <property type="match status" value="1"/>
</dbReference>
<comment type="caution">
    <text evidence="5">The sequence shown here is derived from an EMBL/GenBank/DDBJ whole genome shotgun (WGS) entry which is preliminary data.</text>
</comment>
<feature type="domain" description="GS catalytic" evidence="4">
    <location>
        <begin position="127"/>
        <end position="464"/>
    </location>
</feature>
<evidence type="ECO:0000256" key="2">
    <source>
        <dbReference type="PROSITE-ProRule" id="PRU01331"/>
    </source>
</evidence>
<dbReference type="Gene3D" id="3.30.590.10">
    <property type="entry name" value="Glutamine synthetase/guanido kinase, catalytic domain"/>
    <property type="match status" value="1"/>
</dbReference>